<accession>A0A654TS14</accession>
<dbReference type="Proteomes" id="UP000039021">
    <property type="component" value="Unassembled WGS sequence"/>
</dbReference>
<evidence type="ECO:0000313" key="1">
    <source>
        <dbReference type="EMBL" id="CFE70375.1"/>
    </source>
</evidence>
<reference evidence="3" key="1">
    <citation type="submission" date="2015-03" db="EMBL/GenBank/DDBJ databases">
        <authorList>
            <consortium name="Pathogen Informatics"/>
            <person name="Murphy D."/>
        </authorList>
    </citation>
    <scope>NUCLEOTIDE SEQUENCE</scope>
    <source>
        <strain evidence="3">N09902308</strain>
    </source>
</reference>
<dbReference type="EMBL" id="CSBK01004086">
    <property type="protein sequence ID" value="CPB54306.1"/>
    <property type="molecule type" value="Genomic_DNA"/>
</dbReference>
<dbReference type="EMBL" id="CFOH01000815">
    <property type="protein sequence ID" value="CFE70375.1"/>
    <property type="molecule type" value="Genomic_DNA"/>
</dbReference>
<dbReference type="AlphaFoldDB" id="A0A654TS14"/>
<evidence type="ECO:0000313" key="4">
    <source>
        <dbReference type="Proteomes" id="UP000039021"/>
    </source>
</evidence>
<dbReference type="Proteomes" id="UP000046947">
    <property type="component" value="Unassembled WGS sequence"/>
</dbReference>
<gene>
    <name evidence="1" type="ORF">ERS007688_03603</name>
    <name evidence="3" type="ORF">ERS007739_05297</name>
    <name evidence="2" type="ORF">ERS027661_01105</name>
</gene>
<evidence type="ECO:0000313" key="2">
    <source>
        <dbReference type="EMBL" id="CKR35622.1"/>
    </source>
</evidence>
<organism evidence="1 5">
    <name type="scientific">Mycobacterium tuberculosis</name>
    <dbReference type="NCBI Taxonomy" id="1773"/>
    <lineage>
        <taxon>Bacteria</taxon>
        <taxon>Bacillati</taxon>
        <taxon>Actinomycetota</taxon>
        <taxon>Actinomycetes</taxon>
        <taxon>Mycobacteriales</taxon>
        <taxon>Mycobacteriaceae</taxon>
        <taxon>Mycobacterium</taxon>
        <taxon>Mycobacterium tuberculosis complex</taxon>
    </lineage>
</organism>
<dbReference type="EMBL" id="CNFU01000168">
    <property type="protein sequence ID" value="CKR35622.1"/>
    <property type="molecule type" value="Genomic_DNA"/>
</dbReference>
<sequence>MLGNATLTMLTSTNTMKMPSPVANTVSRWRGVIAVWESPSTVSGAAVTSDFSGWLPIMRFLLMRSRASRSQELTLGNASMRQ</sequence>
<dbReference type="Proteomes" id="UP000049023">
    <property type="component" value="Unassembled WGS sequence"/>
</dbReference>
<evidence type="ECO:0000313" key="6">
    <source>
        <dbReference type="Proteomes" id="UP000049023"/>
    </source>
</evidence>
<reference evidence="4 5" key="2">
    <citation type="submission" date="2015-03" db="EMBL/GenBank/DDBJ databases">
        <authorList>
            <consortium name="Pathogen Informatics"/>
        </authorList>
    </citation>
    <scope>NUCLEOTIDE SEQUENCE [LARGE SCALE GENOMIC DNA]</scope>
    <source>
        <strain evidence="2 6">Bir 187</strain>
        <strain evidence="1 5">H09601792</strain>
        <strain evidence="4">N09902308</strain>
    </source>
</reference>
<proteinExistence type="predicted"/>
<protein>
    <submittedName>
        <fullName evidence="1">Uncharacterized protein</fullName>
    </submittedName>
</protein>
<name>A0A654TS14_MYCTX</name>
<evidence type="ECO:0000313" key="3">
    <source>
        <dbReference type="EMBL" id="CPB54306.1"/>
    </source>
</evidence>
<evidence type="ECO:0000313" key="5">
    <source>
        <dbReference type="Proteomes" id="UP000046947"/>
    </source>
</evidence>